<dbReference type="PANTHER" id="PTHR33223:SF8">
    <property type="entry name" value="OS04G0172440 PROTEIN"/>
    <property type="match status" value="1"/>
</dbReference>
<sequence length="450" mass="51102">MEEELQQTKDLAKLAIASNEPPLETRRPPPHFPSLSSPLPNYFPIHTTGPITSTPNPHTIDLTVSNAPYASTSYQTPPPIPNQNQAPGTNHSQNFTPTYQIPPSVSNNPRVLPSQPTYPSVTFQIPPAYTIPEPCPSFPVQPELDHYEEMEKEWRLREEKREQEMNVMKEAISEAVKSVQTSRKITGLEYEDLCMHPNLEIPEGYKIPKFETFNGIGNPMAHLRAYCDKLVGIGKNDALIMRLFSRSLSGEALEWFTSQELRQWSTWGALAKDFLERFMFNAEAVPDRYYLEKIKQKTTEDYREYACRWRKEAAKVQPVMTESKITSAFIRTQEPEYYERMLPMMGQKFSELIKMGEAIEDGLKSGKVTSLTALQAANKSSPSMAAGFARKKKEDVSVVSFSPRSRPQRYFGSGSAIGNTNRFSTVNNYQPPPQNPLPIYYAQQNYQPSP</sequence>
<feature type="region of interest" description="Disordered" evidence="1">
    <location>
        <begin position="1"/>
        <end position="37"/>
    </location>
</feature>
<dbReference type="RefSeq" id="XP_015057515.1">
    <property type="nucleotide sequence ID" value="XM_015202029.1"/>
</dbReference>
<evidence type="ECO:0000259" key="2">
    <source>
        <dbReference type="Pfam" id="PF03732"/>
    </source>
</evidence>
<dbReference type="InterPro" id="IPR005162">
    <property type="entry name" value="Retrotrans_gag_dom"/>
</dbReference>
<name>A0ABM1FIX6_SOLPN</name>
<keyword evidence="3" id="KW-1185">Reference proteome</keyword>
<dbReference type="Pfam" id="PF03732">
    <property type="entry name" value="Retrotrans_gag"/>
    <property type="match status" value="1"/>
</dbReference>
<feature type="region of interest" description="Disordered" evidence="1">
    <location>
        <begin position="410"/>
        <end position="450"/>
    </location>
</feature>
<dbReference type="Proteomes" id="UP000694930">
    <property type="component" value="Chromosome 11"/>
</dbReference>
<evidence type="ECO:0000256" key="1">
    <source>
        <dbReference type="SAM" id="MobiDB-lite"/>
    </source>
</evidence>
<feature type="compositionally biased region" description="Polar residues" evidence="1">
    <location>
        <begin position="82"/>
        <end position="110"/>
    </location>
</feature>
<protein>
    <submittedName>
        <fullName evidence="4">Uncharacterized protein LOC107003732</fullName>
    </submittedName>
</protein>
<feature type="domain" description="Retrotransposon gag" evidence="2">
    <location>
        <begin position="242"/>
        <end position="331"/>
    </location>
</feature>
<accession>A0ABM1FIX6</accession>
<feature type="compositionally biased region" description="Polar residues" evidence="1">
    <location>
        <begin position="416"/>
        <end position="426"/>
    </location>
</feature>
<dbReference type="GeneID" id="107003732"/>
<evidence type="ECO:0000313" key="3">
    <source>
        <dbReference type="Proteomes" id="UP000694930"/>
    </source>
</evidence>
<gene>
    <name evidence="4" type="primary">LOC107003732</name>
</gene>
<reference evidence="4" key="2">
    <citation type="submission" date="2025-08" db="UniProtKB">
        <authorList>
            <consortium name="RefSeq"/>
        </authorList>
    </citation>
    <scope>IDENTIFICATION</scope>
</reference>
<dbReference type="PANTHER" id="PTHR33223">
    <property type="entry name" value="CCHC-TYPE DOMAIN-CONTAINING PROTEIN"/>
    <property type="match status" value="1"/>
</dbReference>
<evidence type="ECO:0000313" key="4">
    <source>
        <dbReference type="RefSeq" id="XP_015057515.1"/>
    </source>
</evidence>
<organism evidence="3 4">
    <name type="scientific">Solanum pennellii</name>
    <name type="common">Tomato</name>
    <name type="synonym">Lycopersicon pennellii</name>
    <dbReference type="NCBI Taxonomy" id="28526"/>
    <lineage>
        <taxon>Eukaryota</taxon>
        <taxon>Viridiplantae</taxon>
        <taxon>Streptophyta</taxon>
        <taxon>Embryophyta</taxon>
        <taxon>Tracheophyta</taxon>
        <taxon>Spermatophyta</taxon>
        <taxon>Magnoliopsida</taxon>
        <taxon>eudicotyledons</taxon>
        <taxon>Gunneridae</taxon>
        <taxon>Pentapetalae</taxon>
        <taxon>asterids</taxon>
        <taxon>lamiids</taxon>
        <taxon>Solanales</taxon>
        <taxon>Solanaceae</taxon>
        <taxon>Solanoideae</taxon>
        <taxon>Solaneae</taxon>
        <taxon>Solanum</taxon>
        <taxon>Solanum subgen. Lycopersicon</taxon>
    </lineage>
</organism>
<feature type="region of interest" description="Disordered" evidence="1">
    <location>
        <begin position="73"/>
        <end position="110"/>
    </location>
</feature>
<feature type="compositionally biased region" description="Basic and acidic residues" evidence="1">
    <location>
        <begin position="1"/>
        <end position="12"/>
    </location>
</feature>
<reference evidence="3" key="1">
    <citation type="journal article" date="2014" name="Nat. Genet.">
        <title>The genome of the stress-tolerant wild tomato species Solanum pennellii.</title>
        <authorList>
            <person name="Bolger A."/>
            <person name="Scossa F."/>
            <person name="Bolger M.E."/>
            <person name="Lanz C."/>
            <person name="Maumus F."/>
            <person name="Tohge T."/>
            <person name="Quesneville H."/>
            <person name="Alseekh S."/>
            <person name="Sorensen I."/>
            <person name="Lichtenstein G."/>
            <person name="Fich E.A."/>
            <person name="Conte M."/>
            <person name="Keller H."/>
            <person name="Schneeberger K."/>
            <person name="Schwacke R."/>
            <person name="Ofner I."/>
            <person name="Vrebalov J."/>
            <person name="Xu Y."/>
            <person name="Osorio S."/>
            <person name="Aflitos S.A."/>
            <person name="Schijlen E."/>
            <person name="Jimenez-Gomez J.M."/>
            <person name="Ryngajllo M."/>
            <person name="Kimura S."/>
            <person name="Kumar R."/>
            <person name="Koenig D."/>
            <person name="Headland L.R."/>
            <person name="Maloof J.N."/>
            <person name="Sinha N."/>
            <person name="van Ham R.C."/>
            <person name="Lankhorst R.K."/>
            <person name="Mao L."/>
            <person name="Vogel A."/>
            <person name="Arsova B."/>
            <person name="Panstruga R."/>
            <person name="Fei Z."/>
            <person name="Rose J.K."/>
            <person name="Zamir D."/>
            <person name="Carrari F."/>
            <person name="Giovannoni J.J."/>
            <person name="Weigel D."/>
            <person name="Usadel B."/>
            <person name="Fernie A.R."/>
        </authorList>
    </citation>
    <scope>NUCLEOTIDE SEQUENCE [LARGE SCALE GENOMIC DNA]</scope>
    <source>
        <strain evidence="3">cv. LA0716</strain>
    </source>
</reference>
<proteinExistence type="predicted"/>